<dbReference type="EMBL" id="PYMA01000003">
    <property type="protein sequence ID" value="PSW20511.1"/>
    <property type="molecule type" value="Genomic_DNA"/>
</dbReference>
<evidence type="ECO:0000313" key="2">
    <source>
        <dbReference type="Proteomes" id="UP000241771"/>
    </source>
</evidence>
<keyword evidence="2" id="KW-1185">Reference proteome</keyword>
<dbReference type="Proteomes" id="UP000241771">
    <property type="component" value="Unassembled WGS sequence"/>
</dbReference>
<accession>A0A2T3NWA7</accession>
<evidence type="ECO:0000313" key="1">
    <source>
        <dbReference type="EMBL" id="PSW20511.1"/>
    </source>
</evidence>
<sequence>MILVLVPSLHSAKAFAIAKNTVSPEIPDPVVNHTASGSFFLGVESAYMQPVKTAQAEPTNDYAPALDQTQGYYLNSIEQAVADGEINKAMQLLEEAERLGIKDARNTFVSAVENK</sequence>
<reference evidence="1 2" key="1">
    <citation type="submission" date="2018-01" db="EMBL/GenBank/DDBJ databases">
        <title>Whole genome sequencing of Histamine producing bacteria.</title>
        <authorList>
            <person name="Butler K."/>
        </authorList>
    </citation>
    <scope>NUCLEOTIDE SEQUENCE [LARGE SCALE GENOMIC DNA]</scope>
    <source>
        <strain evidence="1 2">DSM 100436</strain>
    </source>
</reference>
<organism evidence="1 2">
    <name type="scientific">Photobacterium sanctipauli</name>
    <dbReference type="NCBI Taxonomy" id="1342794"/>
    <lineage>
        <taxon>Bacteria</taxon>
        <taxon>Pseudomonadati</taxon>
        <taxon>Pseudomonadota</taxon>
        <taxon>Gammaproteobacteria</taxon>
        <taxon>Vibrionales</taxon>
        <taxon>Vibrionaceae</taxon>
        <taxon>Photobacterium</taxon>
    </lineage>
</organism>
<gene>
    <name evidence="1" type="ORF">C9I98_06575</name>
</gene>
<comment type="caution">
    <text evidence="1">The sequence shown here is derived from an EMBL/GenBank/DDBJ whole genome shotgun (WGS) entry which is preliminary data.</text>
</comment>
<name>A0A2T3NWA7_9GAMM</name>
<dbReference type="AlphaFoldDB" id="A0A2T3NWA7"/>
<protein>
    <submittedName>
        <fullName evidence="1">Uncharacterized protein</fullName>
    </submittedName>
</protein>
<proteinExistence type="predicted"/>